<dbReference type="EMBL" id="VSSQ01007249">
    <property type="protein sequence ID" value="MPM35321.1"/>
    <property type="molecule type" value="Genomic_DNA"/>
</dbReference>
<comment type="caution">
    <text evidence="1">The sequence shown here is derived from an EMBL/GenBank/DDBJ whole genome shotgun (WGS) entry which is preliminary data.</text>
</comment>
<accession>A0A644Z5P2</accession>
<protein>
    <submittedName>
        <fullName evidence="1">Uncharacterized protein</fullName>
    </submittedName>
</protein>
<dbReference type="AlphaFoldDB" id="A0A644Z5P2"/>
<reference evidence="1" key="1">
    <citation type="submission" date="2019-08" db="EMBL/GenBank/DDBJ databases">
        <authorList>
            <person name="Kucharzyk K."/>
            <person name="Murdoch R.W."/>
            <person name="Higgins S."/>
            <person name="Loffler F."/>
        </authorList>
    </citation>
    <scope>NUCLEOTIDE SEQUENCE</scope>
</reference>
<name>A0A644Z5P2_9ZZZZ</name>
<organism evidence="1">
    <name type="scientific">bioreactor metagenome</name>
    <dbReference type="NCBI Taxonomy" id="1076179"/>
    <lineage>
        <taxon>unclassified sequences</taxon>
        <taxon>metagenomes</taxon>
        <taxon>ecological metagenomes</taxon>
    </lineage>
</organism>
<proteinExistence type="predicted"/>
<sequence length="179" mass="19157">MGECMFGHRLADLSVIGGDQEIPALVAQRGIGEYHLDARAPCLCNHILKPGIMAWREHYRIELLVYSPLNGTDLSLVVGFIYRCKELKDRSGGAAGATGTVLQGPPEFASLHHGNDGNAIGGIGFTLLIRAANQKRKDDKHQDASSHDCTTLIGWIGLCSGMTSLTSVPTSSSLESSRP</sequence>
<evidence type="ECO:0000313" key="1">
    <source>
        <dbReference type="EMBL" id="MPM35321.1"/>
    </source>
</evidence>
<gene>
    <name evidence="1" type="ORF">SDC9_81911</name>
</gene>